<sequence length="302" mass="34628">MNQITYLINENKTYCSSDYGKNETIVFLFERFGINKIFSLSKVWIVTRTSFIDLDILNQQEPIIHPITDWISPYYVVANKDIDVPSNGNQLTGGNHGTTNGGGEPTAEFTNLEVFVDGNPVYNNLNNFDSDKEIRLITTNMIEASNTHLYKPRAILEEKVSYKICQSKISVNVETQFKEDGYLFSYSGLQTNSEYYDSIKIPNSIFDGFKEIGKEAYVSGDYKKYGLADRVILRHTKQSDYLIAELLEHETFRLGDGLPLIEMGLANVNDKVYFALVRKSYLQFRTGDFYGYKGSYEFVRYV</sequence>
<dbReference type="AlphaFoldDB" id="R3W605"/>
<gene>
    <name evidence="1" type="ORF">UC3_01964</name>
</gene>
<evidence type="ECO:0000313" key="1">
    <source>
        <dbReference type="EMBL" id="EOL42987.1"/>
    </source>
</evidence>
<reference evidence="1 2" key="1">
    <citation type="submission" date="2013-02" db="EMBL/GenBank/DDBJ databases">
        <title>The Genome Sequence of Enterococcus phoeniculicola BAA-412.</title>
        <authorList>
            <consortium name="The Broad Institute Genome Sequencing Platform"/>
            <consortium name="The Broad Institute Genome Sequencing Center for Infectious Disease"/>
            <person name="Earl A.M."/>
            <person name="Gilmore M.S."/>
            <person name="Lebreton F."/>
            <person name="Walker B."/>
            <person name="Young S.K."/>
            <person name="Zeng Q."/>
            <person name="Gargeya S."/>
            <person name="Fitzgerald M."/>
            <person name="Haas B."/>
            <person name="Abouelleil A."/>
            <person name="Alvarado L."/>
            <person name="Arachchi H.M."/>
            <person name="Berlin A.M."/>
            <person name="Chapman S.B."/>
            <person name="Dewar J."/>
            <person name="Goldberg J."/>
            <person name="Griggs A."/>
            <person name="Gujja S."/>
            <person name="Hansen M."/>
            <person name="Howarth C."/>
            <person name="Imamovic A."/>
            <person name="Larimer J."/>
            <person name="McCowan C."/>
            <person name="Murphy C."/>
            <person name="Neiman D."/>
            <person name="Pearson M."/>
            <person name="Priest M."/>
            <person name="Roberts A."/>
            <person name="Saif S."/>
            <person name="Shea T."/>
            <person name="Sisk P."/>
            <person name="Sykes S."/>
            <person name="Wortman J."/>
            <person name="Nusbaum C."/>
            <person name="Birren B."/>
        </authorList>
    </citation>
    <scope>NUCLEOTIDE SEQUENCE [LARGE SCALE GENOMIC DNA]</scope>
    <source>
        <strain evidence="1 2">ATCC BAA-412</strain>
    </source>
</reference>
<name>R3W605_9ENTE</name>
<dbReference type="PATRIC" id="fig|1158610.3.peg.1958"/>
<dbReference type="OrthoDB" id="2340024at2"/>
<organism evidence="1 2">
    <name type="scientific">Enterococcus phoeniculicola ATCC BAA-412</name>
    <dbReference type="NCBI Taxonomy" id="1158610"/>
    <lineage>
        <taxon>Bacteria</taxon>
        <taxon>Bacillati</taxon>
        <taxon>Bacillota</taxon>
        <taxon>Bacilli</taxon>
        <taxon>Lactobacillales</taxon>
        <taxon>Enterococcaceae</taxon>
        <taxon>Enterococcus</taxon>
    </lineage>
</organism>
<evidence type="ECO:0000313" key="2">
    <source>
        <dbReference type="Proteomes" id="UP000013785"/>
    </source>
</evidence>
<dbReference type="eggNOG" id="ENOG502ZC1Z">
    <property type="taxonomic scope" value="Bacteria"/>
</dbReference>
<dbReference type="HOGENOM" id="CLU_854445_0_0_9"/>
<comment type="caution">
    <text evidence="1">The sequence shown here is derived from an EMBL/GenBank/DDBJ whole genome shotgun (WGS) entry which is preliminary data.</text>
</comment>
<keyword evidence="2" id="KW-1185">Reference proteome</keyword>
<dbReference type="STRING" id="154621.RV11_GL003194"/>
<protein>
    <submittedName>
        <fullName evidence="1">Uncharacterized protein</fullName>
    </submittedName>
</protein>
<dbReference type="RefSeq" id="WP_010768626.1">
    <property type="nucleotide sequence ID" value="NZ_ASWE01000002.1"/>
</dbReference>
<dbReference type="Proteomes" id="UP000013785">
    <property type="component" value="Unassembled WGS sequence"/>
</dbReference>
<dbReference type="EMBL" id="AJAT01000016">
    <property type="protein sequence ID" value="EOL42987.1"/>
    <property type="molecule type" value="Genomic_DNA"/>
</dbReference>
<accession>R3W605</accession>
<proteinExistence type="predicted"/>